<keyword evidence="1" id="KW-0805">Transcription regulation</keyword>
<evidence type="ECO:0000256" key="3">
    <source>
        <dbReference type="ARBA" id="ARBA00023163"/>
    </source>
</evidence>
<evidence type="ECO:0000256" key="1">
    <source>
        <dbReference type="ARBA" id="ARBA00023015"/>
    </source>
</evidence>
<organism evidence="5 6">
    <name type="scientific">Lihuaxuella thermophila</name>
    <dbReference type="NCBI Taxonomy" id="1173111"/>
    <lineage>
        <taxon>Bacteria</taxon>
        <taxon>Bacillati</taxon>
        <taxon>Bacillota</taxon>
        <taxon>Bacilli</taxon>
        <taxon>Bacillales</taxon>
        <taxon>Thermoactinomycetaceae</taxon>
        <taxon>Lihuaxuella</taxon>
    </lineage>
</organism>
<proteinExistence type="predicted"/>
<dbReference type="EMBL" id="FOCQ01000012">
    <property type="protein sequence ID" value="SEN48543.1"/>
    <property type="molecule type" value="Genomic_DNA"/>
</dbReference>
<dbReference type="GO" id="GO:0045892">
    <property type="term" value="P:negative regulation of DNA-templated transcription"/>
    <property type="evidence" value="ECO:0007669"/>
    <property type="project" value="TreeGrafter"/>
</dbReference>
<keyword evidence="6" id="KW-1185">Reference proteome</keyword>
<dbReference type="InterPro" id="IPR036388">
    <property type="entry name" value="WH-like_DNA-bd_sf"/>
</dbReference>
<dbReference type="CDD" id="cd07377">
    <property type="entry name" value="WHTH_GntR"/>
    <property type="match status" value="1"/>
</dbReference>
<keyword evidence="3" id="KW-0804">Transcription</keyword>
<dbReference type="InterPro" id="IPR036390">
    <property type="entry name" value="WH_DNA-bd_sf"/>
</dbReference>
<evidence type="ECO:0000256" key="2">
    <source>
        <dbReference type="ARBA" id="ARBA00023125"/>
    </source>
</evidence>
<dbReference type="OrthoDB" id="369138at2"/>
<dbReference type="InterPro" id="IPR011663">
    <property type="entry name" value="UTRA"/>
</dbReference>
<evidence type="ECO:0000313" key="6">
    <source>
        <dbReference type="Proteomes" id="UP000199695"/>
    </source>
</evidence>
<name>A0A1H8GX23_9BACL</name>
<accession>A0A1H8GX23</accession>
<dbReference type="Gene3D" id="1.10.10.10">
    <property type="entry name" value="Winged helix-like DNA-binding domain superfamily/Winged helix DNA-binding domain"/>
    <property type="match status" value="1"/>
</dbReference>
<dbReference type="STRING" id="1173111.SAMN05444955_112114"/>
<dbReference type="InterPro" id="IPR028978">
    <property type="entry name" value="Chorismate_lyase_/UTRA_dom_sf"/>
</dbReference>
<dbReference type="PROSITE" id="PS50949">
    <property type="entry name" value="HTH_GNTR"/>
    <property type="match status" value="1"/>
</dbReference>
<dbReference type="SUPFAM" id="SSF46785">
    <property type="entry name" value="Winged helix' DNA-binding domain"/>
    <property type="match status" value="1"/>
</dbReference>
<dbReference type="Proteomes" id="UP000199695">
    <property type="component" value="Unassembled WGS sequence"/>
</dbReference>
<dbReference type="AlphaFoldDB" id="A0A1H8GX23"/>
<feature type="domain" description="HTH gntR-type" evidence="4">
    <location>
        <begin position="4"/>
        <end position="72"/>
    </location>
</feature>
<dbReference type="PANTHER" id="PTHR44846">
    <property type="entry name" value="MANNOSYL-D-GLYCERATE TRANSPORT/METABOLISM SYSTEM REPRESSOR MNGR-RELATED"/>
    <property type="match status" value="1"/>
</dbReference>
<reference evidence="5 6" key="1">
    <citation type="submission" date="2016-10" db="EMBL/GenBank/DDBJ databases">
        <authorList>
            <person name="de Groot N.N."/>
        </authorList>
    </citation>
    <scope>NUCLEOTIDE SEQUENCE [LARGE SCALE GENOMIC DNA]</scope>
    <source>
        <strain evidence="5 6">DSM 46701</strain>
    </source>
</reference>
<dbReference type="PANTHER" id="PTHR44846:SF1">
    <property type="entry name" value="MANNOSYL-D-GLYCERATE TRANSPORT_METABOLISM SYSTEM REPRESSOR MNGR-RELATED"/>
    <property type="match status" value="1"/>
</dbReference>
<dbReference type="SMART" id="SM00345">
    <property type="entry name" value="HTH_GNTR"/>
    <property type="match status" value="1"/>
</dbReference>
<evidence type="ECO:0000313" key="5">
    <source>
        <dbReference type="EMBL" id="SEN48543.1"/>
    </source>
</evidence>
<dbReference type="Pfam" id="PF07702">
    <property type="entry name" value="UTRA"/>
    <property type="match status" value="1"/>
</dbReference>
<dbReference type="SMART" id="SM00866">
    <property type="entry name" value="UTRA"/>
    <property type="match status" value="1"/>
</dbReference>
<sequence length="270" mass="31412">MTYNSKIDQVVQIIREQIEQGIYSVGQRLPSERDLAEELQISRSTIRAALLRLQAENLIDIVPRGGAFVRSSAPKIVMGEYPNLPKNKGPELKQVGSFIHMMREQGREVLVRYLEPSSIIPAGEEVGRNLGVDAKEKVLRRFRVQLVDRVPYRILDTYLLASLMGELVGQEDHKVPLFKWLWENKKIRASRVLERLNCRMPTADEAAVLHIARNQPVMEMHRWIWGQSKKEEILFEYSRIVCNASLHELQYTYNIEEEISKWFEGEQSRR</sequence>
<dbReference type="PRINTS" id="PR00035">
    <property type="entry name" value="HTHGNTR"/>
</dbReference>
<evidence type="ECO:0000259" key="4">
    <source>
        <dbReference type="PROSITE" id="PS50949"/>
    </source>
</evidence>
<dbReference type="RefSeq" id="WP_089970423.1">
    <property type="nucleotide sequence ID" value="NZ_FOCQ01000012.1"/>
</dbReference>
<protein>
    <submittedName>
        <fullName evidence="5">DNA-binding transcriptional regulator, GntR family</fullName>
    </submittedName>
</protein>
<dbReference type="Gene3D" id="3.40.1410.10">
    <property type="entry name" value="Chorismate lyase-like"/>
    <property type="match status" value="1"/>
</dbReference>
<dbReference type="GO" id="GO:0003677">
    <property type="term" value="F:DNA binding"/>
    <property type="evidence" value="ECO:0007669"/>
    <property type="project" value="UniProtKB-KW"/>
</dbReference>
<dbReference type="GO" id="GO:0003700">
    <property type="term" value="F:DNA-binding transcription factor activity"/>
    <property type="evidence" value="ECO:0007669"/>
    <property type="project" value="InterPro"/>
</dbReference>
<dbReference type="Pfam" id="PF00392">
    <property type="entry name" value="GntR"/>
    <property type="match status" value="1"/>
</dbReference>
<gene>
    <name evidence="5" type="ORF">SAMN05444955_112114</name>
</gene>
<dbReference type="SUPFAM" id="SSF64288">
    <property type="entry name" value="Chorismate lyase-like"/>
    <property type="match status" value="1"/>
</dbReference>
<dbReference type="InterPro" id="IPR050679">
    <property type="entry name" value="Bact_HTH_transcr_reg"/>
</dbReference>
<keyword evidence="2 5" id="KW-0238">DNA-binding</keyword>
<dbReference type="InterPro" id="IPR000524">
    <property type="entry name" value="Tscrpt_reg_HTH_GntR"/>
</dbReference>